<organism evidence="1 2">
    <name type="scientific">Trichothecium roseum</name>
    <dbReference type="NCBI Taxonomy" id="47278"/>
    <lineage>
        <taxon>Eukaryota</taxon>
        <taxon>Fungi</taxon>
        <taxon>Dikarya</taxon>
        <taxon>Ascomycota</taxon>
        <taxon>Pezizomycotina</taxon>
        <taxon>Sordariomycetes</taxon>
        <taxon>Hypocreomycetidae</taxon>
        <taxon>Hypocreales</taxon>
        <taxon>Hypocreales incertae sedis</taxon>
        <taxon>Trichothecium</taxon>
    </lineage>
</organism>
<sequence length="388" mass="41922">MTNVPPTELTTSSNVSLPNGPAGNTDNSAVLDGSDLAAFTDQLDKVAGAGGFQGALPAEDSLYYDAASMAPLNALSAAAVARLRAYRPPPFPFWDTLPARKRAAVLILLYPDRWGDLRVVITMRAASLRSFSGHAALPGGKADSTDETPYQIARREASEEIGLPEDDYGLPKPFRIEQLCTLPPALARTHLVVTPCVALLRADRQRPGAGGPDESSVVVEDTMIPKLDAREVAAVFTAPFYNFLKEHDLPVHEGQEPLPPGHWYDGSWIKWKDIPWKVHNFHVPVNNQRVSTPRRRGGLQAAAAATAAVVEGKAGMGGEDEASERYKVWGMTARVLVDAARVAYGEAPEMEFNEELGDSNIIMIAAEEGQFEEQTAAPTKGDEERGKI</sequence>
<accession>A0ACC0UTM7</accession>
<comment type="caution">
    <text evidence="1">The sequence shown here is derived from an EMBL/GenBank/DDBJ whole genome shotgun (WGS) entry which is preliminary data.</text>
</comment>
<reference evidence="1" key="1">
    <citation type="submission" date="2022-10" db="EMBL/GenBank/DDBJ databases">
        <title>Complete Genome of Trichothecium roseum strain YXFP-22015, a Plant Pathogen Isolated from Citrus.</title>
        <authorList>
            <person name="Wang Y."/>
            <person name="Zhu L."/>
        </authorList>
    </citation>
    <scope>NUCLEOTIDE SEQUENCE</scope>
    <source>
        <strain evidence="1">YXFP-22015</strain>
    </source>
</reference>
<name>A0ACC0UTM7_9HYPO</name>
<proteinExistence type="predicted"/>
<keyword evidence="2" id="KW-1185">Reference proteome</keyword>
<evidence type="ECO:0000313" key="2">
    <source>
        <dbReference type="Proteomes" id="UP001163324"/>
    </source>
</evidence>
<evidence type="ECO:0000313" key="1">
    <source>
        <dbReference type="EMBL" id="KAI9897456.1"/>
    </source>
</evidence>
<gene>
    <name evidence="1" type="ORF">N3K66_007312</name>
</gene>
<dbReference type="Proteomes" id="UP001163324">
    <property type="component" value="Chromosome 7"/>
</dbReference>
<protein>
    <submittedName>
        <fullName evidence="1">Uncharacterized protein</fullName>
    </submittedName>
</protein>
<dbReference type="EMBL" id="CM047946">
    <property type="protein sequence ID" value="KAI9897456.1"/>
    <property type="molecule type" value="Genomic_DNA"/>
</dbReference>